<organism evidence="1 2">
    <name type="scientific">Trichinella murrelli</name>
    <dbReference type="NCBI Taxonomy" id="144512"/>
    <lineage>
        <taxon>Eukaryota</taxon>
        <taxon>Metazoa</taxon>
        <taxon>Ecdysozoa</taxon>
        <taxon>Nematoda</taxon>
        <taxon>Enoplea</taxon>
        <taxon>Dorylaimia</taxon>
        <taxon>Trichinellida</taxon>
        <taxon>Trichinellidae</taxon>
        <taxon>Trichinella</taxon>
    </lineage>
</organism>
<evidence type="ECO:0000313" key="2">
    <source>
        <dbReference type="Proteomes" id="UP000055048"/>
    </source>
</evidence>
<protein>
    <submittedName>
        <fullName evidence="1">Uncharacterized protein</fullName>
    </submittedName>
</protein>
<proteinExistence type="predicted"/>
<dbReference type="Proteomes" id="UP000055048">
    <property type="component" value="Unassembled WGS sequence"/>
</dbReference>
<keyword evidence="2" id="KW-1185">Reference proteome</keyword>
<sequence>MDRKQLTQYSKFIFGDPGYLAEVRGGTKILAFDQFLVKLCIASSVITLEV</sequence>
<reference evidence="1 2" key="1">
    <citation type="submission" date="2015-01" db="EMBL/GenBank/DDBJ databases">
        <title>Evolution of Trichinella species and genotypes.</title>
        <authorList>
            <person name="Korhonen P.K."/>
            <person name="Edoardo P."/>
            <person name="Giuseppe L.R."/>
            <person name="Gasser R.B."/>
        </authorList>
    </citation>
    <scope>NUCLEOTIDE SEQUENCE [LARGE SCALE GENOMIC DNA]</scope>
    <source>
        <strain evidence="1">ISS417</strain>
    </source>
</reference>
<dbReference type="OrthoDB" id="10425284at2759"/>
<dbReference type="AlphaFoldDB" id="A0A0V0U1P6"/>
<accession>A0A0V0U1P6</accession>
<evidence type="ECO:0000313" key="1">
    <source>
        <dbReference type="EMBL" id="KRX45166.1"/>
    </source>
</evidence>
<gene>
    <name evidence="1" type="ORF">T05_10428</name>
</gene>
<comment type="caution">
    <text evidence="1">The sequence shown here is derived from an EMBL/GenBank/DDBJ whole genome shotgun (WGS) entry which is preliminary data.</text>
</comment>
<name>A0A0V0U1P6_9BILA</name>
<dbReference type="EMBL" id="JYDJ01000081">
    <property type="protein sequence ID" value="KRX45166.1"/>
    <property type="molecule type" value="Genomic_DNA"/>
</dbReference>